<evidence type="ECO:0000313" key="2">
    <source>
        <dbReference type="Proteomes" id="UP000028523"/>
    </source>
</evidence>
<dbReference type="EMBL" id="AWQU01000071">
    <property type="protein sequence ID" value="KFB07696.1"/>
    <property type="molecule type" value="Genomic_DNA"/>
</dbReference>
<reference evidence="1 2" key="1">
    <citation type="journal article" date="2014" name="PLoS ONE">
        <title>Reduction of Hydrogen Peroxide Accumulation and Toxicity by a Catalase from Mycoplasma iowae.</title>
        <authorList>
            <person name="Pritchard R.E."/>
            <person name="Prassinos A.J."/>
            <person name="Osborne J.D."/>
            <person name="Raviv Z."/>
            <person name="Balish M.F."/>
        </authorList>
    </citation>
    <scope>NUCLEOTIDE SEQUENCE [LARGE SCALE GENOMIC DNA]</scope>
    <source>
        <strain evidence="1 2">DK-CPA</strain>
    </source>
</reference>
<protein>
    <submittedName>
        <fullName evidence="1">Uncharacterized protein</fullName>
    </submittedName>
</protein>
<name>A0A084U410_MALIO</name>
<dbReference type="Proteomes" id="UP000028523">
    <property type="component" value="Unassembled WGS sequence"/>
</dbReference>
<dbReference type="AlphaFoldDB" id="A0A084U410"/>
<organism evidence="1 2">
    <name type="scientific">Malacoplasma iowae DK-CPA</name>
    <dbReference type="NCBI Taxonomy" id="1394179"/>
    <lineage>
        <taxon>Bacteria</taxon>
        <taxon>Bacillati</taxon>
        <taxon>Mycoplasmatota</taxon>
        <taxon>Mycoplasmoidales</taxon>
        <taxon>Mycoplasmoidaceae</taxon>
        <taxon>Malacoplasma</taxon>
    </lineage>
</organism>
<dbReference type="GeneID" id="96866535"/>
<dbReference type="RefSeq" id="WP_036451712.1">
    <property type="nucleotide sequence ID" value="NZ_AWQU01000071.1"/>
</dbReference>
<evidence type="ECO:0000313" key="1">
    <source>
        <dbReference type="EMBL" id="KFB07696.1"/>
    </source>
</evidence>
<accession>A0A084U410</accession>
<keyword evidence="2" id="KW-1185">Reference proteome</keyword>
<comment type="caution">
    <text evidence="1">The sequence shown here is derived from an EMBL/GenBank/DDBJ whole genome shotgun (WGS) entry which is preliminary data.</text>
</comment>
<proteinExistence type="predicted"/>
<gene>
    <name evidence="1" type="ORF">P271_548</name>
</gene>
<sequence length="150" mass="18112">MKFRIDKTKSFYKFLEKHKTFFLKSQLKKCGIKKVKIKSYDFINNKFNLTVPVSYTNKTLKEIIISKNKLKRVKTEKIAENVDYYILFYKSSKEISNDVFLSLVRYMQDNLSNFINCFYGTLIYNQNIYTIKKENFNGVETYIELKKYIY</sequence>